<evidence type="ECO:0000256" key="5">
    <source>
        <dbReference type="ARBA" id="ARBA00026235"/>
    </source>
</evidence>
<reference evidence="9" key="1">
    <citation type="submission" date="2025-08" db="UniProtKB">
        <authorList>
            <consortium name="RefSeq"/>
        </authorList>
    </citation>
    <scope>IDENTIFICATION</scope>
    <source>
        <tissue evidence="9">Testes</tissue>
    </source>
</reference>
<protein>
    <recommendedName>
        <fullName evidence="5">LYR motif-containing protein 2</fullName>
    </recommendedName>
</protein>
<dbReference type="InterPro" id="IPR045293">
    <property type="entry name" value="Complex1_LYR_LYRM2"/>
</dbReference>
<name>A0ABM0M2D0_SACKO</name>
<gene>
    <name evidence="9" type="primary">LOC102809861</name>
</gene>
<evidence type="ECO:0000256" key="3">
    <source>
        <dbReference type="ARBA" id="ARBA00022946"/>
    </source>
</evidence>
<accession>A0ABM0M2D0</accession>
<keyword evidence="4" id="KW-0496">Mitochondrion</keyword>
<dbReference type="PANTHER" id="PTHR13675:SF0">
    <property type="entry name" value="LYR MOTIF-CONTAINING PROTEIN 2"/>
    <property type="match status" value="1"/>
</dbReference>
<evidence type="ECO:0000313" key="8">
    <source>
        <dbReference type="Proteomes" id="UP000694865"/>
    </source>
</evidence>
<evidence type="ECO:0000256" key="6">
    <source>
        <dbReference type="ARBA" id="ARBA00044735"/>
    </source>
</evidence>
<dbReference type="RefSeq" id="XP_006814171.1">
    <property type="nucleotide sequence ID" value="XM_006814108.1"/>
</dbReference>
<comment type="subcellular location">
    <subcellularLocation>
        <location evidence="1">Mitochondrion</location>
    </subcellularLocation>
</comment>
<dbReference type="InterPro" id="IPR008011">
    <property type="entry name" value="Complex1_LYR_dom"/>
</dbReference>
<dbReference type="Pfam" id="PF05347">
    <property type="entry name" value="Complex1_LYR"/>
    <property type="match status" value="1"/>
</dbReference>
<sequence>MAASRVPTAALSLKQFMLRQQSLQLYRDILRCLKEVENKDSRKELADWARTEFKKNKNEKDEMAIKMMHSRGRLSLREMQRTISLAK</sequence>
<organism evidence="8 9">
    <name type="scientific">Saccoglossus kowalevskii</name>
    <name type="common">Acorn worm</name>
    <dbReference type="NCBI Taxonomy" id="10224"/>
    <lineage>
        <taxon>Eukaryota</taxon>
        <taxon>Metazoa</taxon>
        <taxon>Hemichordata</taxon>
        <taxon>Enteropneusta</taxon>
        <taxon>Harrimaniidae</taxon>
        <taxon>Saccoglossus</taxon>
    </lineage>
</organism>
<comment type="similarity">
    <text evidence="2">Belongs to the complex I LYR family.</text>
</comment>
<evidence type="ECO:0000256" key="4">
    <source>
        <dbReference type="ARBA" id="ARBA00023128"/>
    </source>
</evidence>
<feature type="domain" description="Complex 1 LYR protein" evidence="7">
    <location>
        <begin position="20"/>
        <end position="77"/>
    </location>
</feature>
<evidence type="ECO:0000313" key="9">
    <source>
        <dbReference type="RefSeq" id="XP_006814171.1"/>
    </source>
</evidence>
<dbReference type="GeneID" id="102809861"/>
<comment type="function">
    <text evidence="6">Involved in efficient integration of the N-module into mitochondrial respiratory chain complex I.</text>
</comment>
<keyword evidence="8" id="KW-1185">Reference proteome</keyword>
<evidence type="ECO:0000259" key="7">
    <source>
        <dbReference type="Pfam" id="PF05347"/>
    </source>
</evidence>
<dbReference type="Proteomes" id="UP000694865">
    <property type="component" value="Unplaced"/>
</dbReference>
<evidence type="ECO:0000256" key="2">
    <source>
        <dbReference type="ARBA" id="ARBA00009508"/>
    </source>
</evidence>
<proteinExistence type="inferred from homology"/>
<dbReference type="PANTHER" id="PTHR13675">
    <property type="entry name" value="LYR MOTIF-CONTAINING PROTEIN 2"/>
    <property type="match status" value="1"/>
</dbReference>
<dbReference type="CDD" id="cd20262">
    <property type="entry name" value="Complex1_LYR_LYRM2"/>
    <property type="match status" value="1"/>
</dbReference>
<evidence type="ECO:0000256" key="1">
    <source>
        <dbReference type="ARBA" id="ARBA00004173"/>
    </source>
</evidence>
<keyword evidence="3" id="KW-0809">Transit peptide</keyword>